<dbReference type="PANTHER" id="PTHR11849:SF21">
    <property type="entry name" value="ETS DOMAIN-CONTAINING PROTEIN ELK-4"/>
    <property type="match status" value="1"/>
</dbReference>
<dbReference type="EMBL" id="CATNWA010013038">
    <property type="protein sequence ID" value="CAI9564483.1"/>
    <property type="molecule type" value="Genomic_DNA"/>
</dbReference>
<keyword evidence="6" id="KW-1185">Reference proteome</keyword>
<evidence type="ECO:0000313" key="5">
    <source>
        <dbReference type="EMBL" id="CAI9564483.1"/>
    </source>
</evidence>
<comment type="caution">
    <text evidence="5">The sequence shown here is derived from an EMBL/GenBank/DDBJ whole genome shotgun (WGS) entry which is preliminary data.</text>
</comment>
<dbReference type="Pfam" id="PF00178">
    <property type="entry name" value="Ets"/>
    <property type="match status" value="1"/>
</dbReference>
<dbReference type="Proteomes" id="UP001162483">
    <property type="component" value="Unassembled WGS sequence"/>
</dbReference>
<name>A0ABN9CYQ9_9NEOB</name>
<dbReference type="InterPro" id="IPR036390">
    <property type="entry name" value="WH_DNA-bd_sf"/>
</dbReference>
<evidence type="ECO:0000256" key="2">
    <source>
        <dbReference type="ARBA" id="ARBA00023125"/>
    </source>
</evidence>
<gene>
    <name evidence="5" type="ORF">SPARVUS_LOCUS5910420</name>
</gene>
<feature type="non-terminal residue" evidence="5">
    <location>
        <position position="62"/>
    </location>
</feature>
<keyword evidence="2 3" id="KW-0238">DNA-binding</keyword>
<feature type="domain" description="ETS" evidence="4">
    <location>
        <begin position="1"/>
        <end position="32"/>
    </location>
</feature>
<evidence type="ECO:0000256" key="3">
    <source>
        <dbReference type="RuleBase" id="RU004019"/>
    </source>
</evidence>
<dbReference type="InterPro" id="IPR036388">
    <property type="entry name" value="WH-like_DNA-bd_sf"/>
</dbReference>
<evidence type="ECO:0000256" key="1">
    <source>
        <dbReference type="ARBA" id="ARBA00005562"/>
    </source>
</evidence>
<proteinExistence type="inferred from homology"/>
<dbReference type="SUPFAM" id="SSF46785">
    <property type="entry name" value="Winged helix' DNA-binding domain"/>
    <property type="match status" value="1"/>
</dbReference>
<dbReference type="InterPro" id="IPR000418">
    <property type="entry name" value="Ets_dom"/>
</dbReference>
<dbReference type="Gene3D" id="1.10.10.10">
    <property type="entry name" value="Winged helix-like DNA-binding domain superfamily/Winged helix DNA-binding domain"/>
    <property type="match status" value="1"/>
</dbReference>
<reference evidence="5" key="1">
    <citation type="submission" date="2023-05" db="EMBL/GenBank/DDBJ databases">
        <authorList>
            <person name="Stuckert A."/>
        </authorList>
    </citation>
    <scope>NUCLEOTIDE SEQUENCE</scope>
</reference>
<dbReference type="PROSITE" id="PS50061">
    <property type="entry name" value="ETS_DOMAIN_3"/>
    <property type="match status" value="1"/>
</dbReference>
<keyword evidence="3" id="KW-0539">Nucleus</keyword>
<organism evidence="5 6">
    <name type="scientific">Staurois parvus</name>
    <dbReference type="NCBI Taxonomy" id="386267"/>
    <lineage>
        <taxon>Eukaryota</taxon>
        <taxon>Metazoa</taxon>
        <taxon>Chordata</taxon>
        <taxon>Craniata</taxon>
        <taxon>Vertebrata</taxon>
        <taxon>Euteleostomi</taxon>
        <taxon>Amphibia</taxon>
        <taxon>Batrachia</taxon>
        <taxon>Anura</taxon>
        <taxon>Neobatrachia</taxon>
        <taxon>Ranoidea</taxon>
        <taxon>Ranidae</taxon>
        <taxon>Staurois</taxon>
    </lineage>
</organism>
<accession>A0ABN9CYQ9</accession>
<dbReference type="InterPro" id="IPR046328">
    <property type="entry name" value="ETS_fam"/>
</dbReference>
<dbReference type="SMART" id="SM00413">
    <property type="entry name" value="ETS"/>
    <property type="match status" value="1"/>
</dbReference>
<dbReference type="PANTHER" id="PTHR11849">
    <property type="entry name" value="ETS"/>
    <property type="match status" value="1"/>
</dbReference>
<evidence type="ECO:0000259" key="4">
    <source>
        <dbReference type="PROSITE" id="PS50061"/>
    </source>
</evidence>
<comment type="similarity">
    <text evidence="1 3">Belongs to the ETS family.</text>
</comment>
<protein>
    <recommendedName>
        <fullName evidence="4">ETS domain-containing protein</fullName>
    </recommendedName>
</protein>
<evidence type="ECO:0000313" key="6">
    <source>
        <dbReference type="Proteomes" id="UP001162483"/>
    </source>
</evidence>
<sequence>MNYDKLSRALRYYYVKNIIKKVNGQKFVYKFVSYPDILTMDPLALGRGEEMDGNPADAANTC</sequence>
<comment type="subcellular location">
    <subcellularLocation>
        <location evidence="3">Nucleus</location>
    </subcellularLocation>
</comment>